<dbReference type="AlphaFoldDB" id="A0A815QPI1"/>
<proteinExistence type="predicted"/>
<evidence type="ECO:0000313" key="1">
    <source>
        <dbReference type="EMBL" id="CAF1466684.1"/>
    </source>
</evidence>
<dbReference type="EMBL" id="CAJNOJ010000491">
    <property type="protein sequence ID" value="CAF1466684.1"/>
    <property type="molecule type" value="Genomic_DNA"/>
</dbReference>
<reference evidence="1" key="1">
    <citation type="submission" date="2021-02" db="EMBL/GenBank/DDBJ databases">
        <authorList>
            <person name="Nowell W R."/>
        </authorList>
    </citation>
    <scope>NUCLEOTIDE SEQUENCE</scope>
</reference>
<evidence type="ECO:0000313" key="2">
    <source>
        <dbReference type="Proteomes" id="UP000663852"/>
    </source>
</evidence>
<accession>A0A815QPI1</accession>
<name>A0A815QPI1_ADIRI</name>
<dbReference type="Proteomes" id="UP000663852">
    <property type="component" value="Unassembled WGS sequence"/>
</dbReference>
<gene>
    <name evidence="1" type="ORF">EDS130_LOCUS40510</name>
</gene>
<comment type="caution">
    <text evidence="1">The sequence shown here is derived from an EMBL/GenBank/DDBJ whole genome shotgun (WGS) entry which is preliminary data.</text>
</comment>
<sequence>MNRLISLTLTQRCRTAVDHFSPPPTKITSKSDWFTSMGDSFSRSVVGDHDSPSGSYSSFTGCRDVARVMVVSTMRP</sequence>
<protein>
    <submittedName>
        <fullName evidence="1">Uncharacterized protein</fullName>
    </submittedName>
</protein>
<organism evidence="1 2">
    <name type="scientific">Adineta ricciae</name>
    <name type="common">Rotifer</name>
    <dbReference type="NCBI Taxonomy" id="249248"/>
    <lineage>
        <taxon>Eukaryota</taxon>
        <taxon>Metazoa</taxon>
        <taxon>Spiralia</taxon>
        <taxon>Gnathifera</taxon>
        <taxon>Rotifera</taxon>
        <taxon>Eurotatoria</taxon>
        <taxon>Bdelloidea</taxon>
        <taxon>Adinetida</taxon>
        <taxon>Adinetidae</taxon>
        <taxon>Adineta</taxon>
    </lineage>
</organism>